<name>A0ABV8NKV9_9SPHI</name>
<dbReference type="Proteomes" id="UP001595792">
    <property type="component" value="Unassembled WGS sequence"/>
</dbReference>
<gene>
    <name evidence="1" type="ORF">ACFOUY_07885</name>
</gene>
<protein>
    <submittedName>
        <fullName evidence="1">Nucleoside-triphosphatase</fullName>
    </submittedName>
</protein>
<dbReference type="InterPro" id="IPR027417">
    <property type="entry name" value="P-loop_NTPase"/>
</dbReference>
<accession>A0ABV8NKV9</accession>
<sequence>MGLYQSDDQADTGDLIIFRLNCPCHSGIANPEWRKVLFCQFTIMDVPRIFILSGPLQSGKSSALMHWVRDKRACGFITPTSDGIKVLYDVTHMRYYEYELTEPRHDTLIIGNFFLDKKAFSHADNFVDTFLQQMPAWAIFDEIGKLELEGSGFHLTVDRVLKSGIRNILFVARQCLIEGVDMTYGNGNALHISKLDLDHLI</sequence>
<dbReference type="RefSeq" id="WP_378959946.1">
    <property type="nucleotide sequence ID" value="NZ_JBHRXC010000001.1"/>
</dbReference>
<comment type="caution">
    <text evidence="1">The sequence shown here is derived from an EMBL/GenBank/DDBJ whole genome shotgun (WGS) entry which is preliminary data.</text>
</comment>
<dbReference type="Pfam" id="PF03266">
    <property type="entry name" value="NTPase_1"/>
    <property type="match status" value="1"/>
</dbReference>
<organism evidence="1 2">
    <name type="scientific">Pedobacter jamesrossensis</name>
    <dbReference type="NCBI Taxonomy" id="1908238"/>
    <lineage>
        <taxon>Bacteria</taxon>
        <taxon>Pseudomonadati</taxon>
        <taxon>Bacteroidota</taxon>
        <taxon>Sphingobacteriia</taxon>
        <taxon>Sphingobacteriales</taxon>
        <taxon>Sphingobacteriaceae</taxon>
        <taxon>Pedobacter</taxon>
    </lineage>
</organism>
<dbReference type="EMBL" id="JBHSBY010000035">
    <property type="protein sequence ID" value="MFC4196613.1"/>
    <property type="molecule type" value="Genomic_DNA"/>
</dbReference>
<proteinExistence type="predicted"/>
<reference evidence="2" key="1">
    <citation type="journal article" date="2019" name="Int. J. Syst. Evol. Microbiol.">
        <title>The Global Catalogue of Microorganisms (GCM) 10K type strain sequencing project: providing services to taxonomists for standard genome sequencing and annotation.</title>
        <authorList>
            <consortium name="The Broad Institute Genomics Platform"/>
            <consortium name="The Broad Institute Genome Sequencing Center for Infectious Disease"/>
            <person name="Wu L."/>
            <person name="Ma J."/>
        </authorList>
    </citation>
    <scope>NUCLEOTIDE SEQUENCE [LARGE SCALE GENOMIC DNA]</scope>
    <source>
        <strain evidence="2">CCM 8689</strain>
    </source>
</reference>
<evidence type="ECO:0000313" key="1">
    <source>
        <dbReference type="EMBL" id="MFC4196613.1"/>
    </source>
</evidence>
<dbReference type="Gene3D" id="3.40.50.300">
    <property type="entry name" value="P-loop containing nucleotide triphosphate hydrolases"/>
    <property type="match status" value="1"/>
</dbReference>
<dbReference type="InterPro" id="IPR004948">
    <property type="entry name" value="Nuc-triphosphatase_THEP1"/>
</dbReference>
<keyword evidence="2" id="KW-1185">Reference proteome</keyword>
<evidence type="ECO:0000313" key="2">
    <source>
        <dbReference type="Proteomes" id="UP001595792"/>
    </source>
</evidence>